<dbReference type="Gene3D" id="3.90.20.20">
    <property type="match status" value="1"/>
</dbReference>
<dbReference type="SUPFAM" id="SSF58014">
    <property type="entry name" value="Coiled-coil domain of nucleotide exchange factor GrpE"/>
    <property type="match status" value="1"/>
</dbReference>
<feature type="coiled-coil region" evidence="5">
    <location>
        <begin position="130"/>
        <end position="194"/>
    </location>
</feature>
<evidence type="ECO:0000313" key="7">
    <source>
        <dbReference type="Proteomes" id="UP000004757"/>
    </source>
</evidence>
<dbReference type="InterPro" id="IPR009012">
    <property type="entry name" value="GrpE_head"/>
</dbReference>
<name>D4XW67_9BACT</name>
<dbReference type="Gene3D" id="2.30.22.10">
    <property type="entry name" value="Head domain of nucleotide exchange factor GrpE"/>
    <property type="match status" value="1"/>
</dbReference>
<comment type="function">
    <text evidence="3">Participates actively in the response to hyperosmotic and heat shock by preventing the aggregation of stress-denatured proteins, in association with DnaK and GrpE. It is the nucleotide exchange factor for DnaK and may function as a thermosensor. Unfolded proteins bind initially to DnaJ; upon interaction with the DnaJ-bound protein, DnaK hydrolyzes its bound ATP, resulting in the formation of a stable complex. GrpE releases ADP from DnaK; ATP binding to DnaK triggers the release of the substrate protein, thus completing the reaction cycle. Several rounds of ATP-dependent interactions between DnaJ, DnaK and GrpE are required for fully efficient folding.</text>
</comment>
<evidence type="ECO:0000256" key="2">
    <source>
        <dbReference type="ARBA" id="ARBA00023186"/>
    </source>
</evidence>
<keyword evidence="3" id="KW-0963">Cytoplasm</keyword>
<dbReference type="GO" id="GO:0005737">
    <property type="term" value="C:cytoplasm"/>
    <property type="evidence" value="ECO:0007669"/>
    <property type="project" value="UniProtKB-SubCell"/>
</dbReference>
<dbReference type="SUPFAM" id="SSF51064">
    <property type="entry name" value="Head domain of nucleotide exchange factor GrpE"/>
    <property type="match status" value="1"/>
</dbReference>
<reference evidence="6 7" key="1">
    <citation type="submission" date="2010-03" db="EMBL/GenBank/DDBJ databases">
        <authorList>
            <person name="Glass J.I."/>
            <person name="Benders G.A."/>
            <person name="Durkin A.S."/>
            <person name="Farmerie W.G."/>
            <person name="Hlavinka K."/>
            <person name="Hostetler J."/>
            <person name="Jackson J."/>
            <person name="May M.A."/>
            <person name="Miller R.H."/>
            <person name="Paralanov V."/>
            <person name="Radune D."/>
            <person name="Szczypinski B."/>
            <person name="Brown D.R."/>
        </authorList>
    </citation>
    <scope>NUCLEOTIDE SEQUENCE [LARGE SCALE GENOMIC DNA]</scope>
    <source>
        <strain evidence="6 7">A21JP2</strain>
    </source>
</reference>
<organism evidence="6 7">
    <name type="scientific">Mycoplasmopsis alligatoris A21JP2</name>
    <dbReference type="NCBI Taxonomy" id="747682"/>
    <lineage>
        <taxon>Bacteria</taxon>
        <taxon>Bacillati</taxon>
        <taxon>Mycoplasmatota</taxon>
        <taxon>Mycoplasmoidales</taxon>
        <taxon>Metamycoplasmataceae</taxon>
        <taxon>Mycoplasmopsis</taxon>
    </lineage>
</organism>
<dbReference type="SUPFAM" id="SSF54534">
    <property type="entry name" value="FKBP-like"/>
    <property type="match status" value="1"/>
</dbReference>
<evidence type="ECO:0000256" key="1">
    <source>
        <dbReference type="ARBA" id="ARBA00009054"/>
    </source>
</evidence>
<comment type="subunit">
    <text evidence="3">Homodimer.</text>
</comment>
<dbReference type="AlphaFoldDB" id="D4XW67"/>
<dbReference type="InterPro" id="IPR046357">
    <property type="entry name" value="PPIase_dom_sf"/>
</dbReference>
<dbReference type="PANTHER" id="PTHR21237">
    <property type="entry name" value="GRPE PROTEIN"/>
    <property type="match status" value="1"/>
</dbReference>
<dbReference type="InterPro" id="IPR000740">
    <property type="entry name" value="GrpE"/>
</dbReference>
<dbReference type="eggNOG" id="COG0576">
    <property type="taxonomic scope" value="Bacteria"/>
</dbReference>
<evidence type="ECO:0000256" key="3">
    <source>
        <dbReference type="HAMAP-Rule" id="MF_01151"/>
    </source>
</evidence>
<dbReference type="PRINTS" id="PR00773">
    <property type="entry name" value="GRPEPROTEIN"/>
</dbReference>
<keyword evidence="3" id="KW-0346">Stress response</keyword>
<evidence type="ECO:0000313" key="6">
    <source>
        <dbReference type="EMBL" id="EFF41425.1"/>
    </source>
</evidence>
<comment type="subcellular location">
    <subcellularLocation>
        <location evidence="3">Cytoplasm</location>
    </subcellularLocation>
</comment>
<comment type="caution">
    <text evidence="6">The sequence shown here is derived from an EMBL/GenBank/DDBJ whole genome shotgun (WGS) entry which is preliminary data.</text>
</comment>
<dbReference type="GO" id="GO:0051082">
    <property type="term" value="F:unfolded protein binding"/>
    <property type="evidence" value="ECO:0007669"/>
    <property type="project" value="TreeGrafter"/>
</dbReference>
<dbReference type="PANTHER" id="PTHR21237:SF23">
    <property type="entry name" value="GRPE PROTEIN HOMOLOG, MITOCHONDRIAL"/>
    <property type="match status" value="1"/>
</dbReference>
<dbReference type="Gene3D" id="3.10.50.40">
    <property type="match status" value="1"/>
</dbReference>
<protein>
    <recommendedName>
        <fullName evidence="3">Protein GrpE</fullName>
    </recommendedName>
    <alternativeName>
        <fullName evidence="3">HSP-70 cofactor</fullName>
    </alternativeName>
</protein>
<comment type="similarity">
    <text evidence="1 3 4">Belongs to the GrpE family.</text>
</comment>
<keyword evidence="2 3" id="KW-0143">Chaperone</keyword>
<evidence type="ECO:0000256" key="4">
    <source>
        <dbReference type="RuleBase" id="RU004478"/>
    </source>
</evidence>
<dbReference type="GO" id="GO:0042803">
    <property type="term" value="F:protein homodimerization activity"/>
    <property type="evidence" value="ECO:0007669"/>
    <property type="project" value="InterPro"/>
</dbReference>
<dbReference type="InterPro" id="IPR013805">
    <property type="entry name" value="GrpE_CC"/>
</dbReference>
<dbReference type="GO" id="GO:0000774">
    <property type="term" value="F:adenyl-nucleotide exchange factor activity"/>
    <property type="evidence" value="ECO:0007669"/>
    <property type="project" value="InterPro"/>
</dbReference>
<dbReference type="HAMAP" id="MF_01151">
    <property type="entry name" value="GrpE"/>
    <property type="match status" value="1"/>
</dbReference>
<dbReference type="Pfam" id="PF01025">
    <property type="entry name" value="GrpE"/>
    <property type="match status" value="1"/>
</dbReference>
<evidence type="ECO:0000256" key="5">
    <source>
        <dbReference type="SAM" id="Coils"/>
    </source>
</evidence>
<accession>D4XW67</accession>
<dbReference type="RefSeq" id="WP_005683644.1">
    <property type="nucleotide sequence ID" value="NZ_ADNC01000022.1"/>
</dbReference>
<proteinExistence type="inferred from homology"/>
<dbReference type="Proteomes" id="UP000004757">
    <property type="component" value="Unassembled WGS sequence"/>
</dbReference>
<dbReference type="OrthoDB" id="9812586at2"/>
<sequence>MANKINEHIENLKQSKLKIKLHLGDTIHAKIKININNQELDKFKKRLIFTIGQEELFDGFDELIINKKIHGPLVLPYKFSPEYPDQDLAGKDVTITLLVDKIEKENKEYIFIRPKVVESENIEKEQAPVKNEYKDKYEESLKDIQRLKGQLELKEIELKININSLQEKAKTLQAKASEELKKALSENAVKIEKEKAEIKQFALQNFLEDFIIPFNNFELAINSAANTENQAVKNYVVGFNMIKKQFESMLEDNKIEIIKPNISDEFLPEEHNVIDTINNEEFMDNAITKVNMNGFKLNGRVVKPAQVTINKK</sequence>
<dbReference type="GO" id="GO:0051087">
    <property type="term" value="F:protein-folding chaperone binding"/>
    <property type="evidence" value="ECO:0007669"/>
    <property type="project" value="InterPro"/>
</dbReference>
<dbReference type="EMBL" id="ADNC01000022">
    <property type="protein sequence ID" value="EFF41425.1"/>
    <property type="molecule type" value="Genomic_DNA"/>
</dbReference>
<dbReference type="GO" id="GO:0003755">
    <property type="term" value="F:peptidyl-prolyl cis-trans isomerase activity"/>
    <property type="evidence" value="ECO:0007669"/>
    <property type="project" value="InterPro"/>
</dbReference>
<dbReference type="STRING" id="747682.MALL_0710"/>
<keyword evidence="7" id="KW-1185">Reference proteome</keyword>
<dbReference type="GO" id="GO:0006457">
    <property type="term" value="P:protein folding"/>
    <property type="evidence" value="ECO:0007669"/>
    <property type="project" value="InterPro"/>
</dbReference>
<gene>
    <name evidence="3 6" type="primary">grpE</name>
    <name evidence="6" type="ORF">MALL_0710</name>
</gene>
<keyword evidence="5" id="KW-0175">Coiled coil</keyword>